<dbReference type="Bgee" id="ENSAMXG00000008500">
    <property type="expression patterns" value="Expressed in testis and 3 other cell types or tissues"/>
</dbReference>
<reference evidence="2" key="1">
    <citation type="submission" date="2013-03" db="EMBL/GenBank/DDBJ databases">
        <authorList>
            <person name="Jeffery W."/>
            <person name="Warren W."/>
            <person name="Wilson R.K."/>
        </authorList>
    </citation>
    <scope>NUCLEOTIDE SEQUENCE</scope>
    <source>
        <strain evidence="2">female</strain>
    </source>
</reference>
<dbReference type="AlphaFoldDB" id="W5KMC2"/>
<protein>
    <submittedName>
        <fullName evidence="1">Uncharacterized LOC103024716</fullName>
    </submittedName>
</protein>
<accession>W5KMC2</accession>
<dbReference type="GeneTree" id="ENSGT01140000282741"/>
<dbReference type="HOGENOM" id="CLU_066651_0_0_1"/>
<name>W5KMC2_ASTMX</name>
<dbReference type="Gene3D" id="2.80.10.50">
    <property type="match status" value="1"/>
</dbReference>
<evidence type="ECO:0000313" key="2">
    <source>
        <dbReference type="Proteomes" id="UP000018467"/>
    </source>
</evidence>
<reference evidence="1" key="3">
    <citation type="submission" date="2025-08" db="UniProtKB">
        <authorList>
            <consortium name="Ensembl"/>
        </authorList>
    </citation>
    <scope>IDENTIFICATION</scope>
</reference>
<proteinExistence type="predicted"/>
<organism evidence="1 2">
    <name type="scientific">Astyanax mexicanus</name>
    <name type="common">Blind cave fish</name>
    <name type="synonym">Astyanax fasciatus mexicanus</name>
    <dbReference type="NCBI Taxonomy" id="7994"/>
    <lineage>
        <taxon>Eukaryota</taxon>
        <taxon>Metazoa</taxon>
        <taxon>Chordata</taxon>
        <taxon>Craniata</taxon>
        <taxon>Vertebrata</taxon>
        <taxon>Euteleostomi</taxon>
        <taxon>Actinopterygii</taxon>
        <taxon>Neopterygii</taxon>
        <taxon>Teleostei</taxon>
        <taxon>Ostariophysi</taxon>
        <taxon>Characiformes</taxon>
        <taxon>Characoidei</taxon>
        <taxon>Acestrorhamphidae</taxon>
        <taxon>Acestrorhamphinae</taxon>
        <taxon>Astyanax</taxon>
    </lineage>
</organism>
<dbReference type="SUPFAM" id="SSF50353">
    <property type="entry name" value="Cytokine"/>
    <property type="match status" value="1"/>
</dbReference>
<evidence type="ECO:0000313" key="1">
    <source>
        <dbReference type="Ensembl" id="ENSAMXP00000008734.2"/>
    </source>
</evidence>
<dbReference type="eggNOG" id="ENOG502S1UY">
    <property type="taxonomic scope" value="Eukaryota"/>
</dbReference>
<dbReference type="Ensembl" id="ENSAMXT00000008734.2">
    <property type="protein sequence ID" value="ENSAMXP00000008734.2"/>
    <property type="gene ID" value="ENSAMXG00000008500.2"/>
</dbReference>
<dbReference type="InterPro" id="IPR008996">
    <property type="entry name" value="IL1/FGF"/>
</dbReference>
<reference evidence="2" key="2">
    <citation type="journal article" date="2014" name="Nat. Commun.">
        <title>The cavefish genome reveals candidate genes for eye loss.</title>
        <authorList>
            <person name="McGaugh S.E."/>
            <person name="Gross J.B."/>
            <person name="Aken B."/>
            <person name="Blin M."/>
            <person name="Borowsky R."/>
            <person name="Chalopin D."/>
            <person name="Hinaux H."/>
            <person name="Jeffery W.R."/>
            <person name="Keene A."/>
            <person name="Ma L."/>
            <person name="Minx P."/>
            <person name="Murphy D."/>
            <person name="O'Quin K.E."/>
            <person name="Retaux S."/>
            <person name="Rohner N."/>
            <person name="Searle S.M."/>
            <person name="Stahl B.A."/>
            <person name="Tabin C."/>
            <person name="Volff J.N."/>
            <person name="Yoshizawa M."/>
            <person name="Warren W.C."/>
        </authorList>
    </citation>
    <scope>NUCLEOTIDE SEQUENCE [LARGE SCALE GENOMIC DNA]</scope>
    <source>
        <strain evidence="2">female</strain>
    </source>
</reference>
<keyword evidence="2" id="KW-1185">Reference proteome</keyword>
<dbReference type="Proteomes" id="UP000018467">
    <property type="component" value="Unassembled WGS sequence"/>
</dbReference>
<sequence>MEQGKSIRGGVSLCHSLVNEKHCYEVEKALTHCSSTFRKGDIISMINNEKTEDMPPRMFISMLSSRSPILTIHQASTDMEEGQCLESDSIHVFRKEELTLNFKLEMVREECLEAEEENEIEPEWESDDMEDKELVMVSMTETNVAVVRGRGCDLENPCNNCGINGCNVSEVFMEAKNRDVTSVCRGSVSMGGRNIVRDVVMSSLLQNYVKSKQLAFSENVTIYYYQSDITEDGKISYPVVLNLTGTNKFLKCTRNNEEVILTTETLFSNHLQLEAQCDLFFSNSTDGVGF</sequence>
<reference evidence="1" key="4">
    <citation type="submission" date="2025-09" db="UniProtKB">
        <authorList>
            <consortium name="Ensembl"/>
        </authorList>
    </citation>
    <scope>IDENTIFICATION</scope>
</reference>